<feature type="transmembrane region" description="Helical" evidence="7">
    <location>
        <begin position="272"/>
        <end position="295"/>
    </location>
</feature>
<dbReference type="AlphaFoldDB" id="A0A0K1XFE2"/>
<evidence type="ECO:0000256" key="6">
    <source>
        <dbReference type="ARBA" id="ARBA00023136"/>
    </source>
</evidence>
<feature type="domain" description="TRAP C4-dicarboxylate transport system permease DctM subunit" evidence="8">
    <location>
        <begin position="9"/>
        <end position="415"/>
    </location>
</feature>
<keyword evidence="4 7" id="KW-0812">Transmembrane</keyword>
<feature type="transmembrane region" description="Helical" evidence="7">
    <location>
        <begin position="241"/>
        <end position="260"/>
    </location>
</feature>
<keyword evidence="3 7" id="KW-0997">Cell inner membrane</keyword>
<comment type="subunit">
    <text evidence="7">The complex comprises the extracytoplasmic solute receptor protein and the two transmembrane proteins.</text>
</comment>
<feature type="transmembrane region" description="Helical" evidence="7">
    <location>
        <begin position="215"/>
        <end position="235"/>
    </location>
</feature>
<feature type="transmembrane region" description="Helical" evidence="7">
    <location>
        <begin position="396"/>
        <end position="420"/>
    </location>
</feature>
<keyword evidence="5 7" id="KW-1133">Transmembrane helix</keyword>
<keyword evidence="6 7" id="KW-0472">Membrane</keyword>
<evidence type="ECO:0000256" key="4">
    <source>
        <dbReference type="ARBA" id="ARBA00022692"/>
    </source>
</evidence>
<dbReference type="PATRIC" id="fig|1698449.3.peg.1635"/>
<comment type="function">
    <text evidence="7">Part of the tripartite ATP-independent periplasmic (TRAP) transport system.</text>
</comment>
<sequence length="421" mass="44926">MTSSLITLALLWVLLLVGVPIAFSFTAVAMAMLWYIDIPLAAVPIQLISGVDNFILLSVPLFLLMSNILLKGGIGRDLFAAMQSWVGHWKGGLGIATILSCALFSAICGSSVATSATIGNVAIHEMTSRGYQRRFVFGLLAAGGTLGILIPPSIPLIIYSSITEDSIVDLFLAGLLPGLLLTALFVAYCFIHALFDQHTVPVAKASRQQRLRLSLRALPSMALALLIISGIYSGAFTPTEAAGVGTVAALAIVLLMKRLSWSDFKLACMDSLRTTVTLFLIIVGAKLFSHAVALYDIPQVITAAIVHTFSTPTGFLLVVGVIVLIMGLFLESVSLLMLMMPILLPALNAMGIDRIWFGILFAILIEFALITPPVGMNLFVIQAVGKGSLAEVSKGVIPFFFVMFLALVLVYLFPVIAVGII</sequence>
<gene>
    <name evidence="9" type="ORF">AKN88_08130</name>
</gene>
<evidence type="ECO:0000259" key="8">
    <source>
        <dbReference type="Pfam" id="PF06808"/>
    </source>
</evidence>
<name>A0A0K1XFE2_9GAMM</name>
<evidence type="ECO:0000256" key="1">
    <source>
        <dbReference type="ARBA" id="ARBA00004429"/>
    </source>
</evidence>
<feature type="transmembrane region" description="Helical" evidence="7">
    <location>
        <begin position="135"/>
        <end position="158"/>
    </location>
</feature>
<dbReference type="GO" id="GO:0005886">
    <property type="term" value="C:plasma membrane"/>
    <property type="evidence" value="ECO:0007669"/>
    <property type="project" value="UniProtKB-SubCell"/>
</dbReference>
<dbReference type="Proteomes" id="UP000063953">
    <property type="component" value="Chromosome"/>
</dbReference>
<dbReference type="GO" id="GO:0022857">
    <property type="term" value="F:transmembrane transporter activity"/>
    <property type="evidence" value="ECO:0007669"/>
    <property type="project" value="UniProtKB-UniRule"/>
</dbReference>
<dbReference type="InterPro" id="IPR004681">
    <property type="entry name" value="TRAP_DctM"/>
</dbReference>
<feature type="transmembrane region" description="Helical" evidence="7">
    <location>
        <begin position="54"/>
        <end position="74"/>
    </location>
</feature>
<accession>A0A0K1XFE2</accession>
<evidence type="ECO:0000313" key="10">
    <source>
        <dbReference type="Proteomes" id="UP000063953"/>
    </source>
</evidence>
<keyword evidence="2" id="KW-1003">Cell membrane</keyword>
<evidence type="ECO:0000256" key="3">
    <source>
        <dbReference type="ARBA" id="ARBA00022519"/>
    </source>
</evidence>
<evidence type="ECO:0000313" key="9">
    <source>
        <dbReference type="EMBL" id="AKX59898.1"/>
    </source>
</evidence>
<dbReference type="EMBL" id="CP012365">
    <property type="protein sequence ID" value="AKX59898.1"/>
    <property type="molecule type" value="Genomic_DNA"/>
</dbReference>
<feature type="transmembrane region" description="Helical" evidence="7">
    <location>
        <begin position="170"/>
        <end position="195"/>
    </location>
</feature>
<feature type="transmembrane region" description="Helical" evidence="7">
    <location>
        <begin position="355"/>
        <end position="376"/>
    </location>
</feature>
<dbReference type="RefSeq" id="WP_053101072.1">
    <property type="nucleotide sequence ID" value="NZ_CP012365.1"/>
</dbReference>
<evidence type="ECO:0000256" key="7">
    <source>
        <dbReference type="RuleBase" id="RU369079"/>
    </source>
</evidence>
<dbReference type="NCBIfam" id="TIGR00786">
    <property type="entry name" value="dctM"/>
    <property type="match status" value="1"/>
</dbReference>
<protein>
    <recommendedName>
        <fullName evidence="7">TRAP transporter large permease protein</fullName>
    </recommendedName>
</protein>
<feature type="transmembrane region" description="Helical" evidence="7">
    <location>
        <begin position="315"/>
        <end position="343"/>
    </location>
</feature>
<dbReference type="PIRSF" id="PIRSF006066">
    <property type="entry name" value="HI0050"/>
    <property type="match status" value="1"/>
</dbReference>
<proteinExistence type="inferred from homology"/>
<keyword evidence="7" id="KW-0813">Transport</keyword>
<comment type="subcellular location">
    <subcellularLocation>
        <location evidence="1 7">Cell inner membrane</location>
        <topology evidence="1 7">Multi-pass membrane protein</topology>
    </subcellularLocation>
</comment>
<feature type="transmembrane region" description="Helical" evidence="7">
    <location>
        <begin position="94"/>
        <end position="123"/>
    </location>
</feature>
<feature type="transmembrane region" description="Helical" evidence="7">
    <location>
        <begin position="6"/>
        <end position="33"/>
    </location>
</feature>
<dbReference type="PANTHER" id="PTHR33362:SF5">
    <property type="entry name" value="C4-DICARBOXYLATE TRAP TRANSPORTER LARGE PERMEASE PROTEIN DCTM"/>
    <property type="match status" value="1"/>
</dbReference>
<reference evidence="9 10" key="1">
    <citation type="journal article" date="2015" name="Genome Announc.">
        <title>Genome Sequences of Oblitimonas alkaliphila gen. nov. sp. nov. (Proposed), a Novel Bacterium of the Pseudomonadaceae Family.</title>
        <authorList>
            <person name="Lauer A.C."/>
            <person name="Nicholson A.C."/>
            <person name="Humrighouse B.W."/>
            <person name="Emery B."/>
            <person name="Drobish A."/>
            <person name="Juieng P."/>
            <person name="Loparev V."/>
            <person name="McQuiston J.R."/>
        </authorList>
    </citation>
    <scope>NUCLEOTIDE SEQUENCE [LARGE SCALE GENOMIC DNA]</scope>
    <source>
        <strain evidence="9 10">E5571</strain>
    </source>
</reference>
<dbReference type="Pfam" id="PF06808">
    <property type="entry name" value="DctM"/>
    <property type="match status" value="1"/>
</dbReference>
<dbReference type="InterPro" id="IPR010656">
    <property type="entry name" value="DctM"/>
</dbReference>
<comment type="similarity">
    <text evidence="7">Belongs to the TRAP transporter large permease family.</text>
</comment>
<dbReference type="STRING" id="1697053.AKN87_10500"/>
<dbReference type="PANTHER" id="PTHR33362">
    <property type="entry name" value="SIALIC ACID TRAP TRANSPORTER PERMEASE PROTEIN SIAT-RELATED"/>
    <property type="match status" value="1"/>
</dbReference>
<evidence type="ECO:0000256" key="5">
    <source>
        <dbReference type="ARBA" id="ARBA00022989"/>
    </source>
</evidence>
<evidence type="ECO:0000256" key="2">
    <source>
        <dbReference type="ARBA" id="ARBA00022475"/>
    </source>
</evidence>
<keyword evidence="10" id="KW-1185">Reference proteome</keyword>
<organism evidence="9 10">
    <name type="scientific">Thiopseudomonas alkaliphila</name>
    <dbReference type="NCBI Taxonomy" id="1697053"/>
    <lineage>
        <taxon>Bacteria</taxon>
        <taxon>Pseudomonadati</taxon>
        <taxon>Pseudomonadota</taxon>
        <taxon>Gammaproteobacteria</taxon>
        <taxon>Pseudomonadales</taxon>
        <taxon>Pseudomonadaceae</taxon>
        <taxon>Thiopseudomonas</taxon>
    </lineage>
</organism>